<dbReference type="Gene3D" id="3.40.50.2000">
    <property type="entry name" value="Glycogen Phosphorylase B"/>
    <property type="match status" value="2"/>
</dbReference>
<dbReference type="Proteomes" id="UP000182264">
    <property type="component" value="Chromosome"/>
</dbReference>
<dbReference type="KEGG" id="pace:A6070_06165"/>
<evidence type="ECO:0000313" key="3">
    <source>
        <dbReference type="EMBL" id="APG25676.1"/>
    </source>
</evidence>
<dbReference type="PANTHER" id="PTHR45947">
    <property type="entry name" value="SULFOQUINOVOSYL TRANSFERASE SQD2"/>
    <property type="match status" value="1"/>
</dbReference>
<evidence type="ECO:0000259" key="2">
    <source>
        <dbReference type="Pfam" id="PF13439"/>
    </source>
</evidence>
<dbReference type="InterPro" id="IPR050194">
    <property type="entry name" value="Glycosyltransferase_grp1"/>
</dbReference>
<evidence type="ECO:0000259" key="1">
    <source>
        <dbReference type="Pfam" id="PF00534"/>
    </source>
</evidence>
<protein>
    <submittedName>
        <fullName evidence="3">Uncharacterized protein</fullName>
    </submittedName>
</protein>
<dbReference type="InterPro" id="IPR028098">
    <property type="entry name" value="Glyco_trans_4-like_N"/>
</dbReference>
<dbReference type="InterPro" id="IPR001296">
    <property type="entry name" value="Glyco_trans_1"/>
</dbReference>
<accession>A0A1L3GIB3</accession>
<organism evidence="3 4">
    <name type="scientific">Syntrophotalea acetylenica</name>
    <name type="common">Pelobacter acetylenicus</name>
    <dbReference type="NCBI Taxonomy" id="29542"/>
    <lineage>
        <taxon>Bacteria</taxon>
        <taxon>Pseudomonadati</taxon>
        <taxon>Thermodesulfobacteriota</taxon>
        <taxon>Desulfuromonadia</taxon>
        <taxon>Desulfuromonadales</taxon>
        <taxon>Syntrophotaleaceae</taxon>
        <taxon>Syntrophotalea</taxon>
    </lineage>
</organism>
<feature type="domain" description="Glycosyltransferase subfamily 4-like N-terminal" evidence="2">
    <location>
        <begin position="7"/>
        <end position="62"/>
    </location>
</feature>
<keyword evidence="4" id="KW-1185">Reference proteome</keyword>
<dbReference type="Pfam" id="PF13439">
    <property type="entry name" value="Glyco_transf_4"/>
    <property type="match status" value="1"/>
</dbReference>
<sequence length="314" mass="35506">MLEPGALQFSRWKKQLAGWLWQNRDLQRSTCIHVTSPMEADNCRKYGLKNPIAVVPNGIDLDEYSLKGSLFPKDGREAGKESVLTSLKTSTIQKRKLLFLSRIHPKKGLTYLLEAWAQLKPFHDEWQLVIAGNDDGGHEAALKRLASKLKLRWIESFNQSTDNRNFTSKNNTLESDINVEEALIVFAGPLFGDEKVKAYQDADLFVLPTLSENFGMVVPEALACGTPVITTKGAPWHELTETESGWWIEVGTEPLRACLHEALAKSTVELNEMGLRGRKLVEDNYSIASVAKQMMQVYEWCLTQKNPPKYMSFF</sequence>
<dbReference type="EMBL" id="CP015518">
    <property type="protein sequence ID" value="APG25676.1"/>
    <property type="molecule type" value="Genomic_DNA"/>
</dbReference>
<dbReference type="Pfam" id="PF00534">
    <property type="entry name" value="Glycos_transf_1"/>
    <property type="match status" value="1"/>
</dbReference>
<dbReference type="Pfam" id="PF13692">
    <property type="entry name" value="Glyco_trans_1_4"/>
    <property type="match status" value="1"/>
</dbReference>
<dbReference type="AlphaFoldDB" id="A0A1L3GIB3"/>
<proteinExistence type="predicted"/>
<dbReference type="PANTHER" id="PTHR45947:SF3">
    <property type="entry name" value="SULFOQUINOVOSYL TRANSFERASE SQD2"/>
    <property type="match status" value="1"/>
</dbReference>
<dbReference type="SUPFAM" id="SSF53756">
    <property type="entry name" value="UDP-Glycosyltransferase/glycogen phosphorylase"/>
    <property type="match status" value="1"/>
</dbReference>
<gene>
    <name evidence="3" type="ORF">A7E75_12135</name>
</gene>
<dbReference type="GO" id="GO:0016757">
    <property type="term" value="F:glycosyltransferase activity"/>
    <property type="evidence" value="ECO:0007669"/>
    <property type="project" value="InterPro"/>
</dbReference>
<feature type="domain" description="Glycosyl transferase family 1" evidence="1">
    <location>
        <begin position="93"/>
        <end position="152"/>
    </location>
</feature>
<name>A0A1L3GIB3_SYNAC</name>
<evidence type="ECO:0000313" key="4">
    <source>
        <dbReference type="Proteomes" id="UP000182264"/>
    </source>
</evidence>
<dbReference type="STRING" id="29542.A6070_06165"/>
<reference evidence="3 4" key="1">
    <citation type="journal article" date="2017" name="Genome Announc.">
        <title>Complete Genome Sequences of Two Acetylene-Fermenting Pelobacter acetylenicus Strains.</title>
        <authorList>
            <person name="Sutton J.M."/>
            <person name="Baesman S.M."/>
            <person name="Fierst J.L."/>
            <person name="Poret-Peterson A.T."/>
            <person name="Oremland R.S."/>
            <person name="Dunlap D.S."/>
            <person name="Akob D.M."/>
        </authorList>
    </citation>
    <scope>NUCLEOTIDE SEQUENCE [LARGE SCALE GENOMIC DNA]</scope>
    <source>
        <strain evidence="3 4">DSM 3247</strain>
    </source>
</reference>